<dbReference type="OrthoDB" id="2143586at2759"/>
<evidence type="ECO:0000313" key="3">
    <source>
        <dbReference type="Proteomes" id="UP000193719"/>
    </source>
</evidence>
<sequence>IKYLLPLLCIQLATINCEIVGANEYSSNHFKTQLDGSFKKYFNDNIYKIKEYSRERKFFNRRQDTNNEGAPPDNNLVHDLSCGGNFIANLNTCLSQETEKNNFSCLQDITVDQFSAYLSCDNSDVPNYGNLINAIVLNNLKNKDYINTLAKAKEAKKDNDRLSVGEIVIDVIEKLKIVANKNSLPYTTTHFIEEMKEIQLEEQKDEKLISTDYYNCLKLVDDEIYSVDTTSVCLCGYGYNKEIKGYNNDIKLNALYSYYGFSEQSFTDVCSPILENSEVFNNENQFISEKVRDSSLSTLLKEYNIPNYGSVFNEMMMNTLKSQTLSLKKVVYNLYTEIGDISRNNYNENEASHEFGRCMVQANNRVF</sequence>
<accession>A0A1Y1VEE8</accession>
<protein>
    <submittedName>
        <fullName evidence="2">Uncharacterized protein</fullName>
    </submittedName>
</protein>
<evidence type="ECO:0000313" key="2">
    <source>
        <dbReference type="EMBL" id="ORX54197.1"/>
    </source>
</evidence>
<keyword evidence="1" id="KW-0732">Signal</keyword>
<dbReference type="AlphaFoldDB" id="A0A1Y1VEE8"/>
<dbReference type="EMBL" id="MCFH01000011">
    <property type="protein sequence ID" value="ORX54197.1"/>
    <property type="molecule type" value="Genomic_DNA"/>
</dbReference>
<feature type="non-terminal residue" evidence="2">
    <location>
        <position position="1"/>
    </location>
</feature>
<name>A0A1Y1VEE8_9FUNG</name>
<reference evidence="2 3" key="2">
    <citation type="submission" date="2016-08" db="EMBL/GenBank/DDBJ databases">
        <title>Pervasive Adenine N6-methylation of Active Genes in Fungi.</title>
        <authorList>
            <consortium name="DOE Joint Genome Institute"/>
            <person name="Mondo S.J."/>
            <person name="Dannebaum R.O."/>
            <person name="Kuo R.C."/>
            <person name="Labutti K."/>
            <person name="Haridas S."/>
            <person name="Kuo A."/>
            <person name="Salamov A."/>
            <person name="Ahrendt S.R."/>
            <person name="Lipzen A."/>
            <person name="Sullivan W."/>
            <person name="Andreopoulos W.B."/>
            <person name="Clum A."/>
            <person name="Lindquist E."/>
            <person name="Daum C."/>
            <person name="Ramamoorthy G.K."/>
            <person name="Gryganskyi A."/>
            <person name="Culley D."/>
            <person name="Magnuson J.K."/>
            <person name="James T.Y."/>
            <person name="O'Malley M.A."/>
            <person name="Stajich J.E."/>
            <person name="Spatafora J.W."/>
            <person name="Visel A."/>
            <person name="Grigoriev I.V."/>
        </authorList>
    </citation>
    <scope>NUCLEOTIDE SEQUENCE [LARGE SCALE GENOMIC DNA]</scope>
    <source>
        <strain evidence="3">finn</strain>
    </source>
</reference>
<feature type="non-terminal residue" evidence="2">
    <location>
        <position position="367"/>
    </location>
</feature>
<keyword evidence="3" id="KW-1185">Reference proteome</keyword>
<comment type="caution">
    <text evidence="2">The sequence shown here is derived from an EMBL/GenBank/DDBJ whole genome shotgun (WGS) entry which is preliminary data.</text>
</comment>
<gene>
    <name evidence="2" type="ORF">BCR36DRAFT_220080</name>
</gene>
<feature type="signal peptide" evidence="1">
    <location>
        <begin position="1"/>
        <end position="22"/>
    </location>
</feature>
<proteinExistence type="predicted"/>
<reference evidence="2 3" key="1">
    <citation type="submission" date="2016-08" db="EMBL/GenBank/DDBJ databases">
        <title>Genomes of anaerobic fungi encode conserved fungal cellulosomes for biomass hydrolysis.</title>
        <authorList>
            <consortium name="DOE Joint Genome Institute"/>
            <person name="Haitjema C.H."/>
            <person name="Gilmore S.P."/>
            <person name="Henske J.K."/>
            <person name="Solomon K.V."/>
            <person name="De Groot R."/>
            <person name="Kuo A."/>
            <person name="Mondo S.J."/>
            <person name="Salamov A.A."/>
            <person name="Labutti K."/>
            <person name="Zhao Z."/>
            <person name="Chiniquy J."/>
            <person name="Barry K."/>
            <person name="Brewer H.M."/>
            <person name="Purvine S.O."/>
            <person name="Wright A.T."/>
            <person name="Boxma B."/>
            <person name="Van Alen T."/>
            <person name="Hackstein J.H."/>
            <person name="Baker S.E."/>
            <person name="Grigoriev I.V."/>
            <person name="O'Malley M.A."/>
        </authorList>
    </citation>
    <scope>NUCLEOTIDE SEQUENCE [LARGE SCALE GENOMIC DNA]</scope>
    <source>
        <strain evidence="3">finn</strain>
    </source>
</reference>
<organism evidence="2 3">
    <name type="scientific">Piromyces finnis</name>
    <dbReference type="NCBI Taxonomy" id="1754191"/>
    <lineage>
        <taxon>Eukaryota</taxon>
        <taxon>Fungi</taxon>
        <taxon>Fungi incertae sedis</taxon>
        <taxon>Chytridiomycota</taxon>
        <taxon>Chytridiomycota incertae sedis</taxon>
        <taxon>Neocallimastigomycetes</taxon>
        <taxon>Neocallimastigales</taxon>
        <taxon>Neocallimastigaceae</taxon>
        <taxon>Piromyces</taxon>
    </lineage>
</organism>
<evidence type="ECO:0000256" key="1">
    <source>
        <dbReference type="SAM" id="SignalP"/>
    </source>
</evidence>
<dbReference type="Proteomes" id="UP000193719">
    <property type="component" value="Unassembled WGS sequence"/>
</dbReference>
<feature type="chain" id="PRO_5012282246" evidence="1">
    <location>
        <begin position="23"/>
        <end position="367"/>
    </location>
</feature>